<comment type="caution">
    <text evidence="3">The sequence shown here is derived from an EMBL/GenBank/DDBJ whole genome shotgun (WGS) entry which is preliminary data.</text>
</comment>
<dbReference type="PROSITE" id="PS50021">
    <property type="entry name" value="CH"/>
    <property type="match status" value="1"/>
</dbReference>
<keyword evidence="4" id="KW-1185">Reference proteome</keyword>
<feature type="region of interest" description="Disordered" evidence="1">
    <location>
        <begin position="263"/>
        <end position="655"/>
    </location>
</feature>
<dbReference type="CDD" id="cd21210">
    <property type="entry name" value="CH_SCP1-like"/>
    <property type="match status" value="1"/>
</dbReference>
<dbReference type="GO" id="GO:0015629">
    <property type="term" value="C:actin cytoskeleton"/>
    <property type="evidence" value="ECO:0007669"/>
    <property type="project" value="TreeGrafter"/>
</dbReference>
<name>A0A1C1CLQ1_9EURO</name>
<feature type="domain" description="Calponin-homology (CH)" evidence="2">
    <location>
        <begin position="21"/>
        <end position="130"/>
    </location>
</feature>
<dbReference type="OrthoDB" id="21595at2759"/>
<proteinExistence type="predicted"/>
<dbReference type="Proteomes" id="UP000094526">
    <property type="component" value="Unassembled WGS sequence"/>
</dbReference>
<dbReference type="AlphaFoldDB" id="A0A1C1CLQ1"/>
<dbReference type="GO" id="GO:0007015">
    <property type="term" value="P:actin filament organization"/>
    <property type="evidence" value="ECO:0007669"/>
    <property type="project" value="TreeGrafter"/>
</dbReference>
<feature type="region of interest" description="Disordered" evidence="1">
    <location>
        <begin position="136"/>
        <end position="185"/>
    </location>
</feature>
<evidence type="ECO:0000313" key="4">
    <source>
        <dbReference type="Proteomes" id="UP000094526"/>
    </source>
</evidence>
<feature type="compositionally biased region" description="Polar residues" evidence="1">
    <location>
        <begin position="540"/>
        <end position="555"/>
    </location>
</feature>
<dbReference type="PANTHER" id="PTHR47385">
    <property type="entry name" value="CALPONIN"/>
    <property type="match status" value="1"/>
</dbReference>
<protein>
    <submittedName>
        <fullName evidence="3">Putative transgelin</fullName>
    </submittedName>
</protein>
<feature type="compositionally biased region" description="Basic and acidic residues" evidence="1">
    <location>
        <begin position="423"/>
        <end position="436"/>
    </location>
</feature>
<dbReference type="InterPro" id="IPR036872">
    <property type="entry name" value="CH_dom_sf"/>
</dbReference>
<dbReference type="VEuPathDB" id="FungiDB:CLCR_04667"/>
<dbReference type="InterPro" id="IPR001715">
    <property type="entry name" value="CH_dom"/>
</dbReference>
<gene>
    <name evidence="3" type="ORF">CLCR_04667</name>
</gene>
<evidence type="ECO:0000259" key="2">
    <source>
        <dbReference type="PROSITE" id="PS50021"/>
    </source>
</evidence>
<evidence type="ECO:0000313" key="3">
    <source>
        <dbReference type="EMBL" id="OCT49438.1"/>
    </source>
</evidence>
<dbReference type="InterPro" id="IPR050606">
    <property type="entry name" value="Calponin-like"/>
</dbReference>
<feature type="compositionally biased region" description="Polar residues" evidence="1">
    <location>
        <begin position="147"/>
        <end position="185"/>
    </location>
</feature>
<dbReference type="Gene3D" id="1.10.418.10">
    <property type="entry name" value="Calponin-like domain"/>
    <property type="match status" value="1"/>
</dbReference>
<sequence>MASVTSLDQDMRKLRLERYTPGAANEVRNWIESTLGERLAPGDLMEALKDGVALCKLVNLAVAPNISGVRYKQSNMPFVQMENISHFLTACEKPPLNLPSHDRFLTVDLYDSKDPAQVLQCIAAFSRRANQLNPLNFPTTLGAKSKSAMSPQGTGSSGPRSPAYTTTASSRPRGTSNAAPDSPSITFNPLNKAAYSGPVSPSKNTLGRGGLAYGGPVSSWSSKDDEGKTAPAWNIHQYGYMGGASQGNQGVAFGARRQITSAAPNVPSLAEKEKRLREEAGRKRQEQEELERRQRAQREAEEQQARLEEEHRWALETQRVREREAAEQRAAEQQRLQEEDRVRREEQRRKELQYERERDREAQDAAEREARMVQTRGQQRTVSDARLNGQFLSQYQTDQTRATADPPPPVKPIVQQQTAESQRIAELERQLEEMKAQQRQSQPTRSGPSQPSDTESDPAAPALPSRPRPGETSHEDDWSASERDYLKQEWQKNQDQAPPKPPRPEAPPSSSRPLPDPAAYQAGTNRTDRYLATNAAPSAPNVSSHRPQDFSTTTEVDLENQRRIQSQQRTKAGGWASKSLLEREMERERERQREWEESQRDTASRARDIREGSAPGHTWDVHQYGYMGGDSQNRGGAGLGVGGARRQIIGPRPPP</sequence>
<dbReference type="PRINTS" id="PR00888">
    <property type="entry name" value="SM22CALPONIN"/>
</dbReference>
<feature type="compositionally biased region" description="Basic and acidic residues" evidence="1">
    <location>
        <begin position="468"/>
        <end position="492"/>
    </location>
</feature>
<dbReference type="GO" id="GO:0051015">
    <property type="term" value="F:actin filament binding"/>
    <property type="evidence" value="ECO:0007669"/>
    <property type="project" value="TreeGrafter"/>
</dbReference>
<dbReference type="eggNOG" id="KOG2046">
    <property type="taxonomic scope" value="Eukaryota"/>
</dbReference>
<feature type="compositionally biased region" description="Basic and acidic residues" evidence="1">
    <location>
        <begin position="270"/>
        <end position="371"/>
    </location>
</feature>
<organism evidence="3 4">
    <name type="scientific">Cladophialophora carrionii</name>
    <dbReference type="NCBI Taxonomy" id="86049"/>
    <lineage>
        <taxon>Eukaryota</taxon>
        <taxon>Fungi</taxon>
        <taxon>Dikarya</taxon>
        <taxon>Ascomycota</taxon>
        <taxon>Pezizomycotina</taxon>
        <taxon>Eurotiomycetes</taxon>
        <taxon>Chaetothyriomycetidae</taxon>
        <taxon>Chaetothyriales</taxon>
        <taxon>Herpotrichiellaceae</taxon>
        <taxon>Cladophialophora</taxon>
    </lineage>
</organism>
<dbReference type="STRING" id="86049.A0A1C1CLQ1"/>
<dbReference type="VEuPathDB" id="FungiDB:G647_03351"/>
<accession>A0A1C1CLQ1</accession>
<feature type="compositionally biased region" description="Pro residues" evidence="1">
    <location>
        <begin position="498"/>
        <end position="507"/>
    </location>
</feature>
<dbReference type="Pfam" id="PF00307">
    <property type="entry name" value="CH"/>
    <property type="match status" value="1"/>
</dbReference>
<dbReference type="EMBL" id="LGRB01000011">
    <property type="protein sequence ID" value="OCT49438.1"/>
    <property type="molecule type" value="Genomic_DNA"/>
</dbReference>
<dbReference type="SUPFAM" id="SSF47576">
    <property type="entry name" value="Calponin-homology domain, CH-domain"/>
    <property type="match status" value="1"/>
</dbReference>
<dbReference type="InterPro" id="IPR003096">
    <property type="entry name" value="SM22_calponin"/>
</dbReference>
<evidence type="ECO:0000256" key="1">
    <source>
        <dbReference type="SAM" id="MobiDB-lite"/>
    </source>
</evidence>
<reference evidence="4" key="1">
    <citation type="submission" date="2015-07" db="EMBL/GenBank/DDBJ databases">
        <authorList>
            <person name="Teixeira M.M."/>
            <person name="Souza R.C."/>
            <person name="Almeida L.G."/>
            <person name="Vicente V.A."/>
            <person name="de Hoog S."/>
            <person name="Bocca A.L."/>
            <person name="de Almeida S.R."/>
            <person name="Vasconcelos A.T."/>
            <person name="Felipe M.S."/>
        </authorList>
    </citation>
    <scope>NUCLEOTIDE SEQUENCE [LARGE SCALE GENOMIC DNA]</scope>
    <source>
        <strain evidence="4">KSF</strain>
    </source>
</reference>
<feature type="compositionally biased region" description="Basic and acidic residues" evidence="1">
    <location>
        <begin position="580"/>
        <end position="611"/>
    </location>
</feature>
<feature type="compositionally biased region" description="Polar residues" evidence="1">
    <location>
        <begin position="437"/>
        <end position="453"/>
    </location>
</feature>
<dbReference type="SMART" id="SM00033">
    <property type="entry name" value="CH"/>
    <property type="match status" value="1"/>
</dbReference>
<dbReference type="PANTHER" id="PTHR47385:SF14">
    <property type="entry name" value="TRANSGELIN"/>
    <property type="match status" value="1"/>
</dbReference>
<feature type="compositionally biased region" description="Polar residues" evidence="1">
    <location>
        <begin position="390"/>
        <end position="402"/>
    </location>
</feature>